<evidence type="ECO:0000313" key="1">
    <source>
        <dbReference type="EMBL" id="KAG0422779.1"/>
    </source>
</evidence>
<name>A0AC60PQX5_IXOPE</name>
<sequence>MHVRQPKRHKIRQKLNFADFAKNNKFYKCVSSCEERPFLKDKESKERSKDGNEKRKKRQQFLLHAKRSKYDIPDRMLDRLAIWEEREQESERILEE</sequence>
<organism evidence="1 2">
    <name type="scientific">Ixodes persulcatus</name>
    <name type="common">Taiga tick</name>
    <dbReference type="NCBI Taxonomy" id="34615"/>
    <lineage>
        <taxon>Eukaryota</taxon>
        <taxon>Metazoa</taxon>
        <taxon>Ecdysozoa</taxon>
        <taxon>Arthropoda</taxon>
        <taxon>Chelicerata</taxon>
        <taxon>Arachnida</taxon>
        <taxon>Acari</taxon>
        <taxon>Parasitiformes</taxon>
        <taxon>Ixodida</taxon>
        <taxon>Ixodoidea</taxon>
        <taxon>Ixodidae</taxon>
        <taxon>Ixodinae</taxon>
        <taxon>Ixodes</taxon>
    </lineage>
</organism>
<evidence type="ECO:0000313" key="2">
    <source>
        <dbReference type="Proteomes" id="UP000805193"/>
    </source>
</evidence>
<proteinExistence type="predicted"/>
<gene>
    <name evidence="1" type="ORF">HPB47_001442</name>
</gene>
<accession>A0AC60PQX5</accession>
<reference evidence="1 2" key="1">
    <citation type="journal article" date="2020" name="Cell">
        <title>Large-Scale Comparative Analyses of Tick Genomes Elucidate Their Genetic Diversity and Vector Capacities.</title>
        <authorList>
            <consortium name="Tick Genome and Microbiome Consortium (TIGMIC)"/>
            <person name="Jia N."/>
            <person name="Wang J."/>
            <person name="Shi W."/>
            <person name="Du L."/>
            <person name="Sun Y."/>
            <person name="Zhan W."/>
            <person name="Jiang J.F."/>
            <person name="Wang Q."/>
            <person name="Zhang B."/>
            <person name="Ji P."/>
            <person name="Bell-Sakyi L."/>
            <person name="Cui X.M."/>
            <person name="Yuan T.T."/>
            <person name="Jiang B.G."/>
            <person name="Yang W.F."/>
            <person name="Lam T.T."/>
            <person name="Chang Q.C."/>
            <person name="Ding S.J."/>
            <person name="Wang X.J."/>
            <person name="Zhu J.G."/>
            <person name="Ruan X.D."/>
            <person name="Zhao L."/>
            <person name="Wei J.T."/>
            <person name="Ye R.Z."/>
            <person name="Que T.C."/>
            <person name="Du C.H."/>
            <person name="Zhou Y.H."/>
            <person name="Cheng J.X."/>
            <person name="Dai P.F."/>
            <person name="Guo W.B."/>
            <person name="Han X.H."/>
            <person name="Huang E.J."/>
            <person name="Li L.F."/>
            <person name="Wei W."/>
            <person name="Gao Y.C."/>
            <person name="Liu J.Z."/>
            <person name="Shao H.Z."/>
            <person name="Wang X."/>
            <person name="Wang C.C."/>
            <person name="Yang T.C."/>
            <person name="Huo Q.B."/>
            <person name="Li W."/>
            <person name="Chen H.Y."/>
            <person name="Chen S.E."/>
            <person name="Zhou L.G."/>
            <person name="Ni X.B."/>
            <person name="Tian J.H."/>
            <person name="Sheng Y."/>
            <person name="Liu T."/>
            <person name="Pan Y.S."/>
            <person name="Xia L.Y."/>
            <person name="Li J."/>
            <person name="Zhao F."/>
            <person name="Cao W.C."/>
        </authorList>
    </citation>
    <scope>NUCLEOTIDE SEQUENCE [LARGE SCALE GENOMIC DNA]</scope>
    <source>
        <strain evidence="1">Iper-2018</strain>
    </source>
</reference>
<dbReference type="EMBL" id="JABSTQ010010184">
    <property type="protein sequence ID" value="KAG0422779.1"/>
    <property type="molecule type" value="Genomic_DNA"/>
</dbReference>
<protein>
    <submittedName>
        <fullName evidence="1">Uncharacterized protein</fullName>
    </submittedName>
</protein>
<keyword evidence="2" id="KW-1185">Reference proteome</keyword>
<dbReference type="Proteomes" id="UP000805193">
    <property type="component" value="Unassembled WGS sequence"/>
</dbReference>
<comment type="caution">
    <text evidence="1">The sequence shown here is derived from an EMBL/GenBank/DDBJ whole genome shotgun (WGS) entry which is preliminary data.</text>
</comment>